<dbReference type="InterPro" id="IPR017938">
    <property type="entry name" value="Riboflavin_synthase-like_b-brl"/>
</dbReference>
<evidence type="ECO:0000259" key="8">
    <source>
        <dbReference type="PROSITE" id="PS51085"/>
    </source>
</evidence>
<dbReference type="Pfam" id="PF00111">
    <property type="entry name" value="Fer2"/>
    <property type="match status" value="1"/>
</dbReference>
<dbReference type="CDD" id="cd06185">
    <property type="entry name" value="PDR_like"/>
    <property type="match status" value="1"/>
</dbReference>
<evidence type="ECO:0000256" key="3">
    <source>
        <dbReference type="ARBA" id="ARBA00022714"/>
    </source>
</evidence>
<feature type="domain" description="2Fe-2S ferredoxin-type" evidence="8">
    <location>
        <begin position="227"/>
        <end position="316"/>
    </location>
</feature>
<dbReference type="PANTHER" id="PTHR47354:SF1">
    <property type="entry name" value="CARNITINE MONOOXYGENASE REDUCTASE SUBUNIT"/>
    <property type="match status" value="1"/>
</dbReference>
<comment type="cofactor">
    <cofactor evidence="1">
        <name>FAD</name>
        <dbReference type="ChEBI" id="CHEBI:57692"/>
    </cofactor>
</comment>
<evidence type="ECO:0000256" key="2">
    <source>
        <dbReference type="ARBA" id="ARBA00022630"/>
    </source>
</evidence>
<dbReference type="SUPFAM" id="SSF63380">
    <property type="entry name" value="Riboflavin synthase domain-like"/>
    <property type="match status" value="1"/>
</dbReference>
<dbReference type="PANTHER" id="PTHR47354">
    <property type="entry name" value="NADH OXIDOREDUCTASE HCR"/>
    <property type="match status" value="1"/>
</dbReference>
<gene>
    <name evidence="10" type="ORF">FXF69_12090</name>
</gene>
<dbReference type="SUPFAM" id="SSF54292">
    <property type="entry name" value="2Fe-2S ferredoxin-like"/>
    <property type="match status" value="1"/>
</dbReference>
<dbReference type="GO" id="GO:0046872">
    <property type="term" value="F:metal ion binding"/>
    <property type="evidence" value="ECO:0007669"/>
    <property type="project" value="UniProtKB-KW"/>
</dbReference>
<dbReference type="InterPro" id="IPR017927">
    <property type="entry name" value="FAD-bd_FR_type"/>
</dbReference>
<reference evidence="10 11" key="1">
    <citation type="submission" date="2019-08" db="EMBL/GenBank/DDBJ databases">
        <title>Actinomadura sp. nov. CYP1-5 isolated from mountain soil.</title>
        <authorList>
            <person name="Songsumanus A."/>
            <person name="Kuncharoen N."/>
            <person name="Kudo T."/>
            <person name="Yuki M."/>
            <person name="Igarashi Y."/>
            <person name="Tanasupawat S."/>
        </authorList>
    </citation>
    <scope>NUCLEOTIDE SEQUENCE [LARGE SCALE GENOMIC DNA]</scope>
    <source>
        <strain evidence="10 11">JCM 14158</strain>
    </source>
</reference>
<dbReference type="InterPro" id="IPR036010">
    <property type="entry name" value="2Fe-2S_ferredoxin-like_sf"/>
</dbReference>
<dbReference type="Proteomes" id="UP000323380">
    <property type="component" value="Unassembled WGS sequence"/>
</dbReference>
<dbReference type="PROSITE" id="PS00197">
    <property type="entry name" value="2FE2S_FER_1"/>
    <property type="match status" value="1"/>
</dbReference>
<accession>A0A5D0NYH4</accession>
<evidence type="ECO:0000256" key="6">
    <source>
        <dbReference type="ARBA" id="ARBA00023004"/>
    </source>
</evidence>
<evidence type="ECO:0000256" key="1">
    <source>
        <dbReference type="ARBA" id="ARBA00001974"/>
    </source>
</evidence>
<dbReference type="PROSITE" id="PS51384">
    <property type="entry name" value="FAD_FR"/>
    <property type="match status" value="1"/>
</dbReference>
<evidence type="ECO:0000256" key="5">
    <source>
        <dbReference type="ARBA" id="ARBA00023002"/>
    </source>
</evidence>
<dbReference type="PRINTS" id="PR00409">
    <property type="entry name" value="PHDIOXRDTASE"/>
</dbReference>
<dbReference type="Gene3D" id="3.10.20.30">
    <property type="match status" value="1"/>
</dbReference>
<protein>
    <submittedName>
        <fullName evidence="10">Oxidoreductase</fullName>
    </submittedName>
</protein>
<keyword evidence="4" id="KW-0479">Metal-binding</keyword>
<evidence type="ECO:0000259" key="9">
    <source>
        <dbReference type="PROSITE" id="PS51384"/>
    </source>
</evidence>
<dbReference type="GO" id="GO:0016491">
    <property type="term" value="F:oxidoreductase activity"/>
    <property type="evidence" value="ECO:0007669"/>
    <property type="project" value="UniProtKB-KW"/>
</dbReference>
<dbReference type="Gene3D" id="3.40.50.80">
    <property type="entry name" value="Nucleotide-binding domain of ferredoxin-NADP reductase (FNR) module"/>
    <property type="match status" value="1"/>
</dbReference>
<keyword evidence="2" id="KW-0285">Flavoprotein</keyword>
<keyword evidence="11" id="KW-1185">Reference proteome</keyword>
<dbReference type="SUPFAM" id="SSF52343">
    <property type="entry name" value="Ferredoxin reductase-like, C-terminal NADP-linked domain"/>
    <property type="match status" value="1"/>
</dbReference>
<dbReference type="PROSITE" id="PS51085">
    <property type="entry name" value="2FE2S_FER_2"/>
    <property type="match status" value="1"/>
</dbReference>
<dbReference type="CDD" id="cd00207">
    <property type="entry name" value="fer2"/>
    <property type="match status" value="1"/>
</dbReference>
<evidence type="ECO:0000313" key="10">
    <source>
        <dbReference type="EMBL" id="TYB49763.1"/>
    </source>
</evidence>
<dbReference type="InterPro" id="IPR001041">
    <property type="entry name" value="2Fe-2S_ferredoxin-type"/>
</dbReference>
<keyword evidence="7" id="KW-0411">Iron-sulfur</keyword>
<evidence type="ECO:0000256" key="7">
    <source>
        <dbReference type="ARBA" id="ARBA00023014"/>
    </source>
</evidence>
<dbReference type="AlphaFoldDB" id="A0A5D0NYH4"/>
<dbReference type="RefSeq" id="WP_067903565.1">
    <property type="nucleotide sequence ID" value="NZ_VSFG01000001.1"/>
</dbReference>
<comment type="caution">
    <text evidence="10">The sequence shown here is derived from an EMBL/GenBank/DDBJ whole genome shotgun (WGS) entry which is preliminary data.</text>
</comment>
<dbReference type="InterPro" id="IPR006058">
    <property type="entry name" value="2Fe2S_fd_BS"/>
</dbReference>
<dbReference type="EMBL" id="VSFG01000001">
    <property type="protein sequence ID" value="TYB49763.1"/>
    <property type="molecule type" value="Genomic_DNA"/>
</dbReference>
<dbReference type="GO" id="GO:0051537">
    <property type="term" value="F:2 iron, 2 sulfur cluster binding"/>
    <property type="evidence" value="ECO:0007669"/>
    <property type="project" value="UniProtKB-KW"/>
</dbReference>
<keyword evidence="3" id="KW-0001">2Fe-2S</keyword>
<dbReference type="InterPro" id="IPR012675">
    <property type="entry name" value="Beta-grasp_dom_sf"/>
</dbReference>
<name>A0A5D0NYH4_9ACTN</name>
<dbReference type="InterPro" id="IPR039261">
    <property type="entry name" value="FNR_nucleotide-bd"/>
</dbReference>
<evidence type="ECO:0000256" key="4">
    <source>
        <dbReference type="ARBA" id="ARBA00022723"/>
    </source>
</evidence>
<evidence type="ECO:0000313" key="11">
    <source>
        <dbReference type="Proteomes" id="UP000323380"/>
    </source>
</evidence>
<organism evidence="10 11">
    <name type="scientific">Actinomadura chibensis</name>
    <dbReference type="NCBI Taxonomy" id="392828"/>
    <lineage>
        <taxon>Bacteria</taxon>
        <taxon>Bacillati</taxon>
        <taxon>Actinomycetota</taxon>
        <taxon>Actinomycetes</taxon>
        <taxon>Streptosporangiales</taxon>
        <taxon>Thermomonosporaceae</taxon>
        <taxon>Actinomadura</taxon>
    </lineage>
</organism>
<dbReference type="Gene3D" id="2.40.30.10">
    <property type="entry name" value="Translation factors"/>
    <property type="match status" value="1"/>
</dbReference>
<proteinExistence type="predicted"/>
<keyword evidence="5" id="KW-0560">Oxidoreductase</keyword>
<keyword evidence="6" id="KW-0408">Iron</keyword>
<feature type="domain" description="FAD-binding FR-type" evidence="9">
    <location>
        <begin position="3"/>
        <end position="104"/>
    </location>
</feature>
<dbReference type="STRING" id="1220554.GCA_001552135_07509"/>
<dbReference type="InterPro" id="IPR050415">
    <property type="entry name" value="MRET"/>
</dbReference>
<sequence length="316" mass="33648">MEENEHDLLVRSMTWEADGVLSVVLARPDGAPLPPWEPGAHLELDLGKWIRQYSLCGTPADTGTYRIGILYQPDGRGGSAYVHEELRPGQVVRVRGPRNRFPLVDAPRYLFIAGGIGITPLLPMMARASADGVPWRLVYGGRSRTSMAFLPELVPYGDAVTVVPEDGAGRPDLDALLGTPEPGTAVYCCGPEGLLAAVEARCAAWPDGSLHVERFAAAPRDPSLDGDDTAFQVECARSGLTVDVAADESVVDALDRSGISVPTACGEGICGTCETSVLAGVPDHRDELLTDAEREAGRTMMPCVSRCLSGRLVLDL</sequence>